<feature type="region of interest" description="Disordered" evidence="1">
    <location>
        <begin position="50"/>
        <end position="128"/>
    </location>
</feature>
<accession>A0A5B7D825</accession>
<gene>
    <name evidence="2" type="ORF">E2C01_010205</name>
</gene>
<evidence type="ECO:0000256" key="1">
    <source>
        <dbReference type="SAM" id="MobiDB-lite"/>
    </source>
</evidence>
<comment type="caution">
    <text evidence="2">The sequence shown here is derived from an EMBL/GenBank/DDBJ whole genome shotgun (WGS) entry which is preliminary data.</text>
</comment>
<protein>
    <submittedName>
        <fullName evidence="2">Uncharacterized protein</fullName>
    </submittedName>
</protein>
<reference evidence="2 3" key="1">
    <citation type="submission" date="2019-05" db="EMBL/GenBank/DDBJ databases">
        <title>Another draft genome of Portunus trituberculatus and its Hox gene families provides insights of decapod evolution.</title>
        <authorList>
            <person name="Jeong J.-H."/>
            <person name="Song I."/>
            <person name="Kim S."/>
            <person name="Choi T."/>
            <person name="Kim D."/>
            <person name="Ryu S."/>
            <person name="Kim W."/>
        </authorList>
    </citation>
    <scope>NUCLEOTIDE SEQUENCE [LARGE SCALE GENOMIC DNA]</scope>
    <source>
        <tissue evidence="2">Muscle</tissue>
    </source>
</reference>
<organism evidence="2 3">
    <name type="scientific">Portunus trituberculatus</name>
    <name type="common">Swimming crab</name>
    <name type="synonym">Neptunus trituberculatus</name>
    <dbReference type="NCBI Taxonomy" id="210409"/>
    <lineage>
        <taxon>Eukaryota</taxon>
        <taxon>Metazoa</taxon>
        <taxon>Ecdysozoa</taxon>
        <taxon>Arthropoda</taxon>
        <taxon>Crustacea</taxon>
        <taxon>Multicrustacea</taxon>
        <taxon>Malacostraca</taxon>
        <taxon>Eumalacostraca</taxon>
        <taxon>Eucarida</taxon>
        <taxon>Decapoda</taxon>
        <taxon>Pleocyemata</taxon>
        <taxon>Brachyura</taxon>
        <taxon>Eubrachyura</taxon>
        <taxon>Portunoidea</taxon>
        <taxon>Portunidae</taxon>
        <taxon>Portuninae</taxon>
        <taxon>Portunus</taxon>
    </lineage>
</organism>
<evidence type="ECO:0000313" key="2">
    <source>
        <dbReference type="EMBL" id="MPC17352.1"/>
    </source>
</evidence>
<feature type="compositionally biased region" description="Polar residues" evidence="1">
    <location>
        <begin position="102"/>
        <end position="111"/>
    </location>
</feature>
<dbReference type="AlphaFoldDB" id="A0A5B7D825"/>
<name>A0A5B7D825_PORTR</name>
<proteinExistence type="predicted"/>
<sequence>MPLPRRSPRSTPMVAASGVPRSLRPLLQQAKEAINEHQQAIATLQSGMAALGARAAPTPPVSPSAAPENPPARKPLPRVRKPNLHSDRGQDSNPCAWRPLGPQSTHGSTVPRQFATARGGPTHTTSLHTIPTTCRSRKIWL</sequence>
<evidence type="ECO:0000313" key="3">
    <source>
        <dbReference type="Proteomes" id="UP000324222"/>
    </source>
</evidence>
<dbReference type="Proteomes" id="UP000324222">
    <property type="component" value="Unassembled WGS sequence"/>
</dbReference>
<feature type="region of interest" description="Disordered" evidence="1">
    <location>
        <begin position="1"/>
        <end position="22"/>
    </location>
</feature>
<dbReference type="EMBL" id="VSRR010000582">
    <property type="protein sequence ID" value="MPC17352.1"/>
    <property type="molecule type" value="Genomic_DNA"/>
</dbReference>
<feature type="compositionally biased region" description="Pro residues" evidence="1">
    <location>
        <begin position="57"/>
        <end position="74"/>
    </location>
</feature>
<keyword evidence="3" id="KW-1185">Reference proteome</keyword>